<comment type="caution">
    <text evidence="2">The sequence shown here is derived from an EMBL/GenBank/DDBJ whole genome shotgun (WGS) entry which is preliminary data.</text>
</comment>
<feature type="region of interest" description="Disordered" evidence="1">
    <location>
        <begin position="539"/>
        <end position="590"/>
    </location>
</feature>
<gene>
    <name evidence="2" type="ORF">EYY96_09815</name>
</gene>
<name>A0ABD7Q560_HAFAL</name>
<dbReference type="PANTHER" id="PTHR40269:SF1">
    <property type="entry name" value="OUTER MEMBRANE PROTEIN"/>
    <property type="match status" value="1"/>
</dbReference>
<organism evidence="2 3">
    <name type="scientific">Hafnia alvei</name>
    <dbReference type="NCBI Taxonomy" id="569"/>
    <lineage>
        <taxon>Bacteria</taxon>
        <taxon>Pseudomonadati</taxon>
        <taxon>Pseudomonadota</taxon>
        <taxon>Gammaproteobacteria</taxon>
        <taxon>Enterobacterales</taxon>
        <taxon>Hafniaceae</taxon>
        <taxon>Hafnia</taxon>
    </lineage>
</organism>
<proteinExistence type="predicted"/>
<evidence type="ECO:0000313" key="3">
    <source>
        <dbReference type="Proteomes" id="UP000291600"/>
    </source>
</evidence>
<dbReference type="InterPro" id="IPR021728">
    <property type="entry name" value="DUF3300"/>
</dbReference>
<feature type="compositionally biased region" description="Basic and acidic residues" evidence="1">
    <location>
        <begin position="278"/>
        <end position="295"/>
    </location>
</feature>
<dbReference type="AlphaFoldDB" id="A0ABD7Q560"/>
<reference evidence="2 3" key="1">
    <citation type="submission" date="2019-02" db="EMBL/GenBank/DDBJ databases">
        <title>Comparative genomic analysis of the Hafnia genus genomes.</title>
        <authorList>
            <person name="Zhiqiu Y."/>
            <person name="Chao Y."/>
            <person name="Yuhui D."/>
            <person name="Di H."/>
            <person name="Bin L."/>
        </authorList>
    </citation>
    <scope>NUCLEOTIDE SEQUENCE [LARGE SCALE GENOMIC DNA]</scope>
    <source>
        <strain evidence="2 3">PCM_1210</strain>
    </source>
</reference>
<dbReference type="Pfam" id="PF11737">
    <property type="entry name" value="DUF3300"/>
    <property type="match status" value="1"/>
</dbReference>
<dbReference type="PANTHER" id="PTHR40269">
    <property type="entry name" value="OUTER MEMBRANE PROTEIN-RELATED"/>
    <property type="match status" value="1"/>
</dbReference>
<accession>A0ABD7Q560</accession>
<evidence type="ECO:0000256" key="1">
    <source>
        <dbReference type="SAM" id="MobiDB-lite"/>
    </source>
</evidence>
<protein>
    <submittedName>
        <fullName evidence="2">DUF3300 domain-containing protein</fullName>
    </submittedName>
</protein>
<dbReference type="Proteomes" id="UP000291600">
    <property type="component" value="Unassembled WGS sequence"/>
</dbReference>
<evidence type="ECO:0000313" key="2">
    <source>
        <dbReference type="EMBL" id="TBL67846.1"/>
    </source>
</evidence>
<sequence length="590" mass="64303">MNMSFKPSMIALLCGVGAVAVAGTVLVKNGYVSWQQPQAAQTQPEAPTPAAVTKTFTQPQLDQLVAPIALYPDPVLAQILMASTYPSNVVQAVQWSRDNPKAQGDSAVKLVANQPWDPSVKSLVALPQLLALMGENPEWVQNLGDAFLAQPDDVMNTVQKLRQAAQKNGSLTSNAQQKVIIQPANTTSTPSKSTTVVASQPQTIIIEPTNPQVVYVPSYNPNVVYGTWATPAYPPVYLPPPPGEQFTNGLVSGIGFGIGVATTYALFSSLDWHDDDHHHHDDDHHHDDGYHDDGHGGNYHQGNNYVNNSHVNINVNNYNHITGGNISGATQWQHNPAYRAGVPYHDPATSQHFISGTTQASVGGNSANKIDLSSLHQPVGNQPVLSGQTHLSTNPNLTSSDQRANVRGLDNGAAHMNSAGLQRQNAAAVFNRQTNGESLGHAEANQPELRRQNAESVLHNRTESSMPVRAPINQHTAVTRNPVEQHVERVSQPNIQHVNASQNHALQNDFQQHERQQQVRQQQGQQPIVPRFNQQQHENLFSGNAGGAPNWHPQQERGNQGHPMMRSLPEHSVPAHPVLPEHNNLQVHQR</sequence>
<dbReference type="EMBL" id="SITJ01000066">
    <property type="protein sequence ID" value="TBL67846.1"/>
    <property type="molecule type" value="Genomic_DNA"/>
</dbReference>
<dbReference type="RefSeq" id="WP_130970841.1">
    <property type="nucleotide sequence ID" value="NZ_SITJ01000066.1"/>
</dbReference>
<feature type="region of interest" description="Disordered" evidence="1">
    <location>
        <begin position="278"/>
        <end position="304"/>
    </location>
</feature>